<gene>
    <name evidence="1" type="ORF">SAMEA3906486_03344</name>
</gene>
<dbReference type="OrthoDB" id="8658956at2"/>
<sequence>MIALPPLDTATGIRLRREGGVAYLAALARARDIDLRDCDPPRRQALCDALGEAASRAGPLAGGDRRYYRVEILFDGQSGDIAFDIAETSLPALLAEAWKQAGGPV</sequence>
<reference evidence="1 2" key="1">
    <citation type="submission" date="2016-04" db="EMBL/GenBank/DDBJ databases">
        <authorList>
            <consortium name="Pathogen Informatics"/>
        </authorList>
    </citation>
    <scope>NUCLEOTIDE SEQUENCE [LARGE SCALE GENOMIC DNA]</scope>
    <source>
        <strain evidence="1 2">H050680373</strain>
    </source>
</reference>
<dbReference type="EMBL" id="FKIF01000007">
    <property type="protein sequence ID" value="SAI71082.1"/>
    <property type="molecule type" value="Genomic_DNA"/>
</dbReference>
<evidence type="ECO:0000313" key="1">
    <source>
        <dbReference type="EMBL" id="SAI71082.1"/>
    </source>
</evidence>
<dbReference type="AlphaFoldDB" id="A0A157SKY5"/>
<evidence type="ECO:0000313" key="2">
    <source>
        <dbReference type="Proteomes" id="UP000076848"/>
    </source>
</evidence>
<protein>
    <submittedName>
        <fullName evidence="1">Uncharacterized protein</fullName>
    </submittedName>
</protein>
<accession>A0A157SKY5</accession>
<dbReference type="STRING" id="288768.SAMEA3906486_03344"/>
<organism evidence="1 2">
    <name type="scientific">Bordetella ansorpii</name>
    <dbReference type="NCBI Taxonomy" id="288768"/>
    <lineage>
        <taxon>Bacteria</taxon>
        <taxon>Pseudomonadati</taxon>
        <taxon>Pseudomonadota</taxon>
        <taxon>Betaproteobacteria</taxon>
        <taxon>Burkholderiales</taxon>
        <taxon>Alcaligenaceae</taxon>
        <taxon>Bordetella</taxon>
    </lineage>
</organism>
<dbReference type="Pfam" id="PF20242">
    <property type="entry name" value="Emfourin"/>
    <property type="match status" value="1"/>
</dbReference>
<dbReference type="RefSeq" id="WP_066129339.1">
    <property type="nucleotide sequence ID" value="NZ_FKIF01000007.1"/>
</dbReference>
<keyword evidence="2" id="KW-1185">Reference proteome</keyword>
<dbReference type="Proteomes" id="UP000076848">
    <property type="component" value="Unassembled WGS sequence"/>
</dbReference>
<proteinExistence type="predicted"/>
<dbReference type="InterPro" id="IPR049457">
    <property type="entry name" value="Emfourin"/>
</dbReference>
<name>A0A157SKY5_9BORD</name>